<dbReference type="SUPFAM" id="SSF103473">
    <property type="entry name" value="MFS general substrate transporter"/>
    <property type="match status" value="1"/>
</dbReference>
<evidence type="ECO:0000256" key="1">
    <source>
        <dbReference type="ARBA" id="ARBA00004141"/>
    </source>
</evidence>
<evidence type="ECO:0000313" key="10">
    <source>
        <dbReference type="Proteomes" id="UP000054821"/>
    </source>
</evidence>
<accession>A0A2P4ZX15</accession>
<dbReference type="InterPro" id="IPR011701">
    <property type="entry name" value="MFS"/>
</dbReference>
<reference evidence="9 10" key="1">
    <citation type="journal article" date="2016" name="Genome Announc.">
        <title>Draft Whole-Genome Sequence of Trichoderma gamsii T6085, a Promising Biocontrol Agent of Fusarium Head Blight on Wheat.</title>
        <authorList>
            <person name="Baroncelli R."/>
            <person name="Zapparata A."/>
            <person name="Piaggeschi G."/>
            <person name="Sarrocco S."/>
            <person name="Vannacci G."/>
        </authorList>
    </citation>
    <scope>NUCLEOTIDE SEQUENCE [LARGE SCALE GENOMIC DNA]</scope>
    <source>
        <strain evidence="9 10">T6085</strain>
    </source>
</reference>
<keyword evidence="3 7" id="KW-0812">Transmembrane</keyword>
<dbReference type="InterPro" id="IPR036259">
    <property type="entry name" value="MFS_trans_sf"/>
</dbReference>
<dbReference type="Gene3D" id="1.20.1250.20">
    <property type="entry name" value="MFS general substrate transporter like domains"/>
    <property type="match status" value="1"/>
</dbReference>
<feature type="domain" description="Major facilitator superfamily (MFS) profile" evidence="8">
    <location>
        <begin position="69"/>
        <end position="515"/>
    </location>
</feature>
<dbReference type="RefSeq" id="XP_018666332.1">
    <property type="nucleotide sequence ID" value="XM_018800190.1"/>
</dbReference>
<dbReference type="PANTHER" id="PTHR43791">
    <property type="entry name" value="PERMEASE-RELATED"/>
    <property type="match status" value="1"/>
</dbReference>
<keyword evidence="4 7" id="KW-1133">Transmembrane helix</keyword>
<evidence type="ECO:0000256" key="2">
    <source>
        <dbReference type="ARBA" id="ARBA00022448"/>
    </source>
</evidence>
<organism evidence="9 10">
    <name type="scientific">Trichoderma gamsii</name>
    <dbReference type="NCBI Taxonomy" id="398673"/>
    <lineage>
        <taxon>Eukaryota</taxon>
        <taxon>Fungi</taxon>
        <taxon>Dikarya</taxon>
        <taxon>Ascomycota</taxon>
        <taxon>Pezizomycotina</taxon>
        <taxon>Sordariomycetes</taxon>
        <taxon>Hypocreomycetidae</taxon>
        <taxon>Hypocreales</taxon>
        <taxon>Hypocreaceae</taxon>
        <taxon>Trichoderma</taxon>
    </lineage>
</organism>
<gene>
    <name evidence="9" type="ORF">TGAM01_v201950</name>
</gene>
<dbReference type="InterPro" id="IPR020846">
    <property type="entry name" value="MFS_dom"/>
</dbReference>
<protein>
    <recommendedName>
        <fullName evidence="8">Major facilitator superfamily (MFS) profile domain-containing protein</fullName>
    </recommendedName>
</protein>
<name>A0A2P4ZX15_9HYPO</name>
<dbReference type="PROSITE" id="PS50850">
    <property type="entry name" value="MFS"/>
    <property type="match status" value="1"/>
</dbReference>
<dbReference type="AlphaFoldDB" id="A0A2P4ZX15"/>
<sequence>MTSTRDISATKQSIESGNMDKDEVHVPSNHVENITDDQDMDKAHISGSTEILYTEEEAARVKRKIDFVILPLLCGCYIFSFLDKTLINYSSIFGLKESLNLHGTQFSWLGSIFYIGYMIGSIAWAKIVHQWPQHTGKLIAAAVFAWSSIVLLTPLCFNFAGIMAARFFLGLVESIIGPVFVIVTSNWWTRPEQAFRTAFWLGGTPIGNFFGGILSYGLGSTTWKIFFLFFGSFSFVFALILAYLMPDNYANARWLTPREREVARDRVRDNQTVSTDNHWKWPQFWEALRDPQTIFFFVTAVGNTMPSTFASQFSSQIVKGFGFSALQTTVISACPAAVIQLATFLIFSYIASHRNNIRLLLSVLVSIPPLIGASLLHALPESNRAGRLAGYYLTYTHTMSFTLSTGLMASNYAGNTKKSTASGIIFAGWAAGLIAGPQFFLDSQAPIYDLAFRMLMGCYALMIIVPILQYLWYKHENNRRDERLTREGGGEDEVLRTEFSDKTDFERWQTFRYTL</sequence>
<feature type="transmembrane region" description="Helical" evidence="7">
    <location>
        <begin position="421"/>
        <end position="440"/>
    </location>
</feature>
<keyword evidence="10" id="KW-1185">Reference proteome</keyword>
<feature type="transmembrane region" description="Helical" evidence="7">
    <location>
        <begin position="452"/>
        <end position="473"/>
    </location>
</feature>
<comment type="subcellular location">
    <subcellularLocation>
        <location evidence="1">Membrane</location>
        <topology evidence="1">Multi-pass membrane protein</topology>
    </subcellularLocation>
</comment>
<feature type="transmembrane region" description="Helical" evidence="7">
    <location>
        <begin position="139"/>
        <end position="161"/>
    </location>
</feature>
<evidence type="ECO:0000256" key="7">
    <source>
        <dbReference type="SAM" id="Phobius"/>
    </source>
</evidence>
<evidence type="ECO:0000256" key="3">
    <source>
        <dbReference type="ARBA" id="ARBA00022692"/>
    </source>
</evidence>
<dbReference type="PANTHER" id="PTHR43791:SF97">
    <property type="entry name" value="ALLANTOATE TRANSPORTER, PUTATIVE (AFU_ORTHOLOGUE AFUA_1G14700)-RELATED"/>
    <property type="match status" value="1"/>
</dbReference>
<evidence type="ECO:0000259" key="8">
    <source>
        <dbReference type="PROSITE" id="PS50850"/>
    </source>
</evidence>
<evidence type="ECO:0000313" key="9">
    <source>
        <dbReference type="EMBL" id="PON28842.1"/>
    </source>
</evidence>
<feature type="transmembrane region" description="Helical" evidence="7">
    <location>
        <begin position="199"/>
        <end position="219"/>
    </location>
</feature>
<feature type="transmembrane region" description="Helical" evidence="7">
    <location>
        <begin position="359"/>
        <end position="379"/>
    </location>
</feature>
<dbReference type="GO" id="GO:0016020">
    <property type="term" value="C:membrane"/>
    <property type="evidence" value="ECO:0007669"/>
    <property type="project" value="UniProtKB-SubCell"/>
</dbReference>
<evidence type="ECO:0000256" key="5">
    <source>
        <dbReference type="ARBA" id="ARBA00023136"/>
    </source>
</evidence>
<feature type="transmembrane region" description="Helical" evidence="7">
    <location>
        <begin position="325"/>
        <end position="347"/>
    </location>
</feature>
<feature type="transmembrane region" description="Helical" evidence="7">
    <location>
        <begin position="107"/>
        <end position="127"/>
    </location>
</feature>
<keyword evidence="5 7" id="KW-0472">Membrane</keyword>
<feature type="compositionally biased region" description="Polar residues" evidence="6">
    <location>
        <begin position="1"/>
        <end position="16"/>
    </location>
</feature>
<feature type="transmembrane region" description="Helical" evidence="7">
    <location>
        <begin position="167"/>
        <end position="187"/>
    </location>
</feature>
<feature type="transmembrane region" description="Helical" evidence="7">
    <location>
        <begin position="391"/>
        <end position="409"/>
    </location>
</feature>
<dbReference type="GO" id="GO:0022857">
    <property type="term" value="F:transmembrane transporter activity"/>
    <property type="evidence" value="ECO:0007669"/>
    <property type="project" value="InterPro"/>
</dbReference>
<comment type="caution">
    <text evidence="9">The sequence shown here is derived from an EMBL/GenBank/DDBJ whole genome shotgun (WGS) entry which is preliminary data.</text>
</comment>
<evidence type="ECO:0000256" key="6">
    <source>
        <dbReference type="SAM" id="MobiDB-lite"/>
    </source>
</evidence>
<feature type="region of interest" description="Disordered" evidence="6">
    <location>
        <begin position="1"/>
        <end position="25"/>
    </location>
</feature>
<feature type="transmembrane region" description="Helical" evidence="7">
    <location>
        <begin position="225"/>
        <end position="245"/>
    </location>
</feature>
<dbReference type="GeneID" id="29980273"/>
<dbReference type="Pfam" id="PF07690">
    <property type="entry name" value="MFS_1"/>
    <property type="match status" value="1"/>
</dbReference>
<dbReference type="EMBL" id="JPDN02000005">
    <property type="protein sequence ID" value="PON28842.1"/>
    <property type="molecule type" value="Genomic_DNA"/>
</dbReference>
<dbReference type="Proteomes" id="UP000054821">
    <property type="component" value="Unassembled WGS sequence"/>
</dbReference>
<keyword evidence="2" id="KW-0813">Transport</keyword>
<proteinExistence type="predicted"/>
<evidence type="ECO:0000256" key="4">
    <source>
        <dbReference type="ARBA" id="ARBA00022989"/>
    </source>
</evidence>